<dbReference type="AlphaFoldDB" id="A0A0J8G5X5"/>
<feature type="domain" description="ABC transporter" evidence="4">
    <location>
        <begin position="2"/>
        <end position="239"/>
    </location>
</feature>
<dbReference type="InterPro" id="IPR027417">
    <property type="entry name" value="P-loop_NTPase"/>
</dbReference>
<reference evidence="5 6" key="1">
    <citation type="journal article" date="2015" name="Genome Biol. Evol.">
        <title>Comparative Genomics of Listeria Sensu Lato: Genus-Wide Differences in Evolutionary Dynamics and the Progressive Gain of Complex, Potentially Pathogenicity-Related Traits through Lateral Gene Transfer.</title>
        <authorList>
            <person name="Chiara M."/>
            <person name="Caruso M."/>
            <person name="D'Erchia A.M."/>
            <person name="Manzari C."/>
            <person name="Fraccalvieri R."/>
            <person name="Goffredo E."/>
            <person name="Latorre L."/>
            <person name="Miccolupo A."/>
            <person name="Padalino I."/>
            <person name="Santagada G."/>
            <person name="Chiocco D."/>
            <person name="Pesole G."/>
            <person name="Horner D.S."/>
            <person name="Parisi A."/>
        </authorList>
    </citation>
    <scope>NUCLEOTIDE SEQUENCE [LARGE SCALE GENOMIC DNA]</scope>
    <source>
        <strain evidence="5 6">1991</strain>
    </source>
</reference>
<evidence type="ECO:0000313" key="6">
    <source>
        <dbReference type="Proteomes" id="UP000052258"/>
    </source>
</evidence>
<dbReference type="InterPro" id="IPR017871">
    <property type="entry name" value="ABC_transporter-like_CS"/>
</dbReference>
<keyword evidence="1" id="KW-0813">Transport</keyword>
<keyword evidence="2" id="KW-0547">Nucleotide-binding</keyword>
<dbReference type="SMART" id="SM00382">
    <property type="entry name" value="AAA"/>
    <property type="match status" value="1"/>
</dbReference>
<keyword evidence="3 5" id="KW-0067">ATP-binding</keyword>
<comment type="caution">
    <text evidence="5">The sequence shown here is derived from an EMBL/GenBank/DDBJ whole genome shotgun (WGS) entry which is preliminary data.</text>
</comment>
<dbReference type="RefSeq" id="WP_007478013.1">
    <property type="nucleotide sequence ID" value="NZ_KQ130622.1"/>
</dbReference>
<dbReference type="GO" id="GO:0016887">
    <property type="term" value="F:ATP hydrolysis activity"/>
    <property type="evidence" value="ECO:0007669"/>
    <property type="project" value="InterPro"/>
</dbReference>
<gene>
    <name evidence="5" type="ORF">X560_2526</name>
</gene>
<dbReference type="InterPro" id="IPR003439">
    <property type="entry name" value="ABC_transporter-like_ATP-bd"/>
</dbReference>
<dbReference type="PROSITE" id="PS00211">
    <property type="entry name" value="ABC_TRANSPORTER_1"/>
    <property type="match status" value="1"/>
</dbReference>
<name>A0A0J8G5X5_9LIST</name>
<dbReference type="SUPFAM" id="SSF52540">
    <property type="entry name" value="P-loop containing nucleoside triphosphate hydrolases"/>
    <property type="match status" value="1"/>
</dbReference>
<keyword evidence="6" id="KW-1185">Reference proteome</keyword>
<evidence type="ECO:0000256" key="3">
    <source>
        <dbReference type="ARBA" id="ARBA00022840"/>
    </source>
</evidence>
<protein>
    <submittedName>
        <fullName evidence="5">Putative ABC transporter ATP-binding protein</fullName>
    </submittedName>
</protein>
<evidence type="ECO:0000259" key="4">
    <source>
        <dbReference type="PROSITE" id="PS50893"/>
    </source>
</evidence>
<sequence>MFEFQQVTFTRGEKQILKQINWMVNAGEKWAMLGLNGAGKTTLLKLLNGYIWPSSGKLQVLGEWFGETSLPELRKSIGWVSSAMQYQLKDYETAEQIVLSGKYASIGLYQPVSKADIDQAKTILLSAGASSLIGKTYATLSQGERQLVLIARALMADPRLLILDEPCSGLDLFAREKLLHQVQKIAASDKTILFVTHHTEEILPQFTQTILLKNGEVFGKGSTSEMLSAKNMEKFYEHGIDIFKVANGRIAIYPKESYNS</sequence>
<dbReference type="Proteomes" id="UP000052258">
    <property type="component" value="Unassembled WGS sequence"/>
</dbReference>
<proteinExistence type="predicted"/>
<dbReference type="InterPro" id="IPR003593">
    <property type="entry name" value="AAA+_ATPase"/>
</dbReference>
<dbReference type="PROSITE" id="PS50893">
    <property type="entry name" value="ABC_TRANSPORTER_2"/>
    <property type="match status" value="1"/>
</dbReference>
<organism evidence="5 6">
    <name type="scientific">Listeria fleischmannii 1991</name>
    <dbReference type="NCBI Taxonomy" id="1430899"/>
    <lineage>
        <taxon>Bacteria</taxon>
        <taxon>Bacillati</taxon>
        <taxon>Bacillota</taxon>
        <taxon>Bacilli</taxon>
        <taxon>Bacillales</taxon>
        <taxon>Listeriaceae</taxon>
        <taxon>Listeria</taxon>
    </lineage>
</organism>
<dbReference type="GO" id="GO:0005524">
    <property type="term" value="F:ATP binding"/>
    <property type="evidence" value="ECO:0007669"/>
    <property type="project" value="UniProtKB-KW"/>
</dbReference>
<dbReference type="InterPro" id="IPR050153">
    <property type="entry name" value="Metal_Ion_Import_ABC"/>
</dbReference>
<evidence type="ECO:0000256" key="1">
    <source>
        <dbReference type="ARBA" id="ARBA00022448"/>
    </source>
</evidence>
<dbReference type="PANTHER" id="PTHR42734">
    <property type="entry name" value="METAL TRANSPORT SYSTEM ATP-BINDING PROTEIN TM_0124-RELATED"/>
    <property type="match status" value="1"/>
</dbReference>
<accession>A0A0J8G5X5</accession>
<evidence type="ECO:0000256" key="2">
    <source>
        <dbReference type="ARBA" id="ARBA00022741"/>
    </source>
</evidence>
<dbReference type="Pfam" id="PF00005">
    <property type="entry name" value="ABC_tran"/>
    <property type="match status" value="1"/>
</dbReference>
<dbReference type="Gene3D" id="3.40.50.300">
    <property type="entry name" value="P-loop containing nucleotide triphosphate hydrolases"/>
    <property type="match status" value="1"/>
</dbReference>
<dbReference type="EMBL" id="AZHO01000036">
    <property type="protein sequence ID" value="KMT57985.1"/>
    <property type="molecule type" value="Genomic_DNA"/>
</dbReference>
<dbReference type="PATRIC" id="fig|1430899.3.peg.2576"/>
<dbReference type="OrthoDB" id="9789994at2"/>
<evidence type="ECO:0000313" key="5">
    <source>
        <dbReference type="EMBL" id="KMT57985.1"/>
    </source>
</evidence>